<feature type="domain" description="Arginosuccinate synthase-like N-terminal" evidence="8">
    <location>
        <begin position="18"/>
        <end position="174"/>
    </location>
</feature>
<feature type="domain" description="Arginosuccinate synthase C-terminal" evidence="9">
    <location>
        <begin position="183"/>
        <end position="376"/>
    </location>
</feature>
<evidence type="ECO:0000256" key="3">
    <source>
        <dbReference type="ARBA" id="ARBA00022571"/>
    </source>
</evidence>
<dbReference type="RefSeq" id="WP_378139966.1">
    <property type="nucleotide sequence ID" value="NZ_JBHSMI010000067.1"/>
</dbReference>
<dbReference type="SUPFAM" id="SSF52402">
    <property type="entry name" value="Adenine nucleotide alpha hydrolases-like"/>
    <property type="match status" value="1"/>
</dbReference>
<evidence type="ECO:0000256" key="1">
    <source>
        <dbReference type="ARBA" id="ARBA00004967"/>
    </source>
</evidence>
<comment type="caution">
    <text evidence="10">The sequence shown here is derived from an EMBL/GenBank/DDBJ whole genome shotgun (WGS) entry which is preliminary data.</text>
</comment>
<dbReference type="Gene3D" id="3.90.1260.10">
    <property type="entry name" value="Argininosuccinate synthetase, chain A, domain 2"/>
    <property type="match status" value="1"/>
</dbReference>
<dbReference type="EMBL" id="JBHSMI010000067">
    <property type="protein sequence ID" value="MFC5407366.1"/>
    <property type="molecule type" value="Genomic_DNA"/>
</dbReference>
<keyword evidence="3" id="KW-0055">Arginine biosynthesis</keyword>
<keyword evidence="6" id="KW-0547">Nucleotide-binding</keyword>
<evidence type="ECO:0000256" key="2">
    <source>
        <dbReference type="ARBA" id="ARBA00012286"/>
    </source>
</evidence>
<proteinExistence type="predicted"/>
<evidence type="ECO:0000256" key="4">
    <source>
        <dbReference type="ARBA" id="ARBA00022598"/>
    </source>
</evidence>
<keyword evidence="4" id="KW-0436">Ligase</keyword>
<keyword evidence="11" id="KW-1185">Reference proteome</keyword>
<dbReference type="Proteomes" id="UP001596113">
    <property type="component" value="Unassembled WGS sequence"/>
</dbReference>
<dbReference type="InterPro" id="IPR048267">
    <property type="entry name" value="Arginosuc_syn_N"/>
</dbReference>
<reference evidence="11" key="1">
    <citation type="journal article" date="2019" name="Int. J. Syst. Evol. Microbiol.">
        <title>The Global Catalogue of Microorganisms (GCM) 10K type strain sequencing project: providing services to taxonomists for standard genome sequencing and annotation.</title>
        <authorList>
            <consortium name="The Broad Institute Genomics Platform"/>
            <consortium name="The Broad Institute Genome Sequencing Center for Infectious Disease"/>
            <person name="Wu L."/>
            <person name="Ma J."/>
        </authorList>
    </citation>
    <scope>NUCLEOTIDE SEQUENCE [LARGE SCALE GENOMIC DNA]</scope>
    <source>
        <strain evidence="11">CGMCC 1.18575</strain>
    </source>
</reference>
<name>A0ABW0I1G3_9BACL</name>
<dbReference type="InterPro" id="IPR001518">
    <property type="entry name" value="Arginosuc_synth"/>
</dbReference>
<keyword evidence="7" id="KW-0067">ATP-binding</keyword>
<keyword evidence="5" id="KW-0028">Amino-acid biosynthesis</keyword>
<dbReference type="Gene3D" id="3.40.50.620">
    <property type="entry name" value="HUPs"/>
    <property type="match status" value="1"/>
</dbReference>
<sequence length="404" mass="44801">MGTVLYQMGDLAKYKGKKAVLLYSGGVDSMYAALSLVQSGIDVHALRIDIGQSPSADLKSNVEKIGVKLVEIDAKNELCDSYIRIGIAANGLYNHHYPISSSYTRPLIASKAVHYAQNIGSQLIAHSATPVQNSASRFNMSILALAPEIDIYCSAILEYADRDNKISYLKSRGLTLVNDHELFSVDENLWARVVESGTLEQHWLNMSVRDVFTWTKIDKSAKPISVNLRFEEGIAVELDGQALPLVDIILRLNEKLSKYGIGRYSGFEDNAFGVKNREVREAPAAVLLHSAHRLFEEMILSGDELRVKHFLDVEWVNLVVGGGWFSSLKGPLDAAILAFNKDINGTATWEVDHGSLICKSIKADASLASAQYPRFSEEIKGFTIESFYKHLARKMRIGTKRPVH</sequence>
<protein>
    <recommendedName>
        <fullName evidence="2">argininosuccinate synthase</fullName>
        <ecNumber evidence="2">6.3.4.5</ecNumber>
    </recommendedName>
</protein>
<evidence type="ECO:0000256" key="6">
    <source>
        <dbReference type="ARBA" id="ARBA00022741"/>
    </source>
</evidence>
<dbReference type="EC" id="6.3.4.5" evidence="2"/>
<evidence type="ECO:0000313" key="11">
    <source>
        <dbReference type="Proteomes" id="UP001596113"/>
    </source>
</evidence>
<dbReference type="Pfam" id="PF00764">
    <property type="entry name" value="Arginosuc_synth"/>
    <property type="match status" value="1"/>
</dbReference>
<evidence type="ECO:0000259" key="9">
    <source>
        <dbReference type="Pfam" id="PF20979"/>
    </source>
</evidence>
<evidence type="ECO:0000256" key="5">
    <source>
        <dbReference type="ARBA" id="ARBA00022605"/>
    </source>
</evidence>
<evidence type="ECO:0000313" key="10">
    <source>
        <dbReference type="EMBL" id="MFC5407366.1"/>
    </source>
</evidence>
<dbReference type="InterPro" id="IPR048268">
    <property type="entry name" value="Arginosuc_syn_C"/>
</dbReference>
<dbReference type="SUPFAM" id="SSF69864">
    <property type="entry name" value="Argininosuccinate synthetase, C-terminal domain"/>
    <property type="match status" value="1"/>
</dbReference>
<dbReference type="InterPro" id="IPR024074">
    <property type="entry name" value="AS_cat/multimer_dom_body"/>
</dbReference>
<accession>A0ABW0I1G3</accession>
<evidence type="ECO:0000259" key="8">
    <source>
        <dbReference type="Pfam" id="PF00764"/>
    </source>
</evidence>
<dbReference type="PANTHER" id="PTHR11587">
    <property type="entry name" value="ARGININOSUCCINATE SYNTHASE"/>
    <property type="match status" value="1"/>
</dbReference>
<comment type="pathway">
    <text evidence="1">Amino-acid biosynthesis; L-arginine biosynthesis; L-arginine from L-ornithine and carbamoyl phosphate: step 2/3.</text>
</comment>
<dbReference type="Pfam" id="PF20979">
    <property type="entry name" value="Arginosuc_syn_C"/>
    <property type="match status" value="1"/>
</dbReference>
<dbReference type="InterPro" id="IPR014729">
    <property type="entry name" value="Rossmann-like_a/b/a_fold"/>
</dbReference>
<dbReference type="PANTHER" id="PTHR11587:SF2">
    <property type="entry name" value="ARGININOSUCCINATE SYNTHASE"/>
    <property type="match status" value="1"/>
</dbReference>
<evidence type="ECO:0000256" key="7">
    <source>
        <dbReference type="ARBA" id="ARBA00022840"/>
    </source>
</evidence>
<gene>
    <name evidence="10" type="ORF">ACFPOF_31940</name>
</gene>
<organism evidence="10 11">
    <name type="scientific">Cohnella soli</name>
    <dbReference type="NCBI Taxonomy" id="425005"/>
    <lineage>
        <taxon>Bacteria</taxon>
        <taxon>Bacillati</taxon>
        <taxon>Bacillota</taxon>
        <taxon>Bacilli</taxon>
        <taxon>Bacillales</taxon>
        <taxon>Paenibacillaceae</taxon>
        <taxon>Cohnella</taxon>
    </lineage>
</organism>